<dbReference type="Proteomes" id="UP001595191">
    <property type="component" value="Unassembled WGS sequence"/>
</dbReference>
<evidence type="ECO:0000313" key="1">
    <source>
        <dbReference type="EMBL" id="MFH6602296.1"/>
    </source>
</evidence>
<protein>
    <submittedName>
        <fullName evidence="1">Uncharacterized protein</fullName>
    </submittedName>
</protein>
<reference evidence="1" key="1">
    <citation type="submission" date="2024-09" db="EMBL/GenBank/DDBJ databases">
        <authorList>
            <person name="Liu J."/>
        </authorList>
    </citation>
    <scope>NUCLEOTIDE SEQUENCE</scope>
    <source>
        <strain evidence="1">NBU2967</strain>
    </source>
</reference>
<accession>A0ACC7LGK0</accession>
<proteinExistence type="predicted"/>
<evidence type="ECO:0000313" key="2">
    <source>
        <dbReference type="Proteomes" id="UP001595191"/>
    </source>
</evidence>
<sequence>MKEIRDLGIEVKFKFMLSGLNNAYLRNQLESIKFTGQNVYFDSQDEFRQKYTFLGRDYKNCALLLNGNQILRIGNPTNSKNDAMAFLQLIRNN</sequence>
<comment type="caution">
    <text evidence="1">The sequence shown here is derived from an EMBL/GenBank/DDBJ whole genome shotgun (WGS) entry which is preliminary data.</text>
</comment>
<name>A0ACC7LGK0_9FLAO</name>
<organism evidence="1 2">
    <name type="scientific">Meishania litoralis</name>
    <dbReference type="NCBI Taxonomy" id="3434685"/>
    <lineage>
        <taxon>Bacteria</taxon>
        <taxon>Pseudomonadati</taxon>
        <taxon>Bacteroidota</taxon>
        <taxon>Flavobacteriia</taxon>
        <taxon>Flavobacteriales</taxon>
        <taxon>Flavobacteriaceae</taxon>
        <taxon>Meishania</taxon>
    </lineage>
</organism>
<dbReference type="EMBL" id="JBHFPV010000001">
    <property type="protein sequence ID" value="MFH6602296.1"/>
    <property type="molecule type" value="Genomic_DNA"/>
</dbReference>
<keyword evidence="2" id="KW-1185">Reference proteome</keyword>
<gene>
    <name evidence="1" type="ORF">ACEZ3G_02315</name>
</gene>